<sequence>MATPTNIINVSMADFYNIYLKGWGRIGEESMQCLMQHLIEEEIYQQDHWRDFPGAKAYASDVHRAHIWNPMQRVFADVVQAAATVLGASSSMEKRCATFECAHGSETFAENLEIEQSFAVDGWTELAIPSKRGKKPGCAYEMHIGDPHDRKALWVRAADVGITARWERRGSKKTRMQNEYNTIGAASHILSTDRRRAFHVSITMEDTIARLWYHSRSFSVVSEPFDVNKCPAELIQFILFSTYAKDAQLGLDEHIARVLDREDRLQYQYVVRPNPNDHRCIIYQTVDVLAPESPHDASPALHDSGVVVWCVQPAKHWKDGRSVPEGAPFHALKDFAQLEDRPREWELQAKVRRAMRKVAQSPEELRAMRMSLVTIMADGPMALTEQNEVPEGVDVYFKRRRRSVTVYKEVCVDLYKLEDPSVQFFALSKVAEILSWWKRIGVVHRDPSPGNFLVQLPDHEDAGIHECIVKITDLESMQFYDDLGPWDCYTGTDYYMAIEAQAGRHLFCPPDVPPSLLALNHYNHSPYNDLEPILWMALDYVTKRADGHLIGDSPSASLLASLRYQLAYRDLIFTTYTGSETRTRLMQGDPTECEMLRATLVRTYGARSPVPHLVDLIYAMAKAYRHAQRSAIDEELEAGVPREGVAHKRLPLKCFRSWIYQEIEKGLAAISRYYETLGSSLMRLEDLDLDALSRKCAATIQVPELAPALTTEGELAAAVVETPADTTGQATIYANEKDCQSAVHSSVAREVLETDRTVHASHSASSAMKRKAGDEVEDSIEAKRPCSVLSTIKIYAAPGENEKELSDGSKLEMVSTSRVQVNTRPAWR</sequence>
<dbReference type="InParanoid" id="D8QAJ3"/>
<name>D8QAJ3_SCHCM</name>
<dbReference type="SUPFAM" id="SSF56112">
    <property type="entry name" value="Protein kinase-like (PK-like)"/>
    <property type="match status" value="1"/>
</dbReference>
<keyword evidence="4" id="KW-1185">Reference proteome</keyword>
<dbReference type="KEGG" id="scm:SCHCO_02582346"/>
<feature type="compositionally biased region" description="Polar residues" evidence="1">
    <location>
        <begin position="814"/>
        <end position="828"/>
    </location>
</feature>
<dbReference type="Proteomes" id="UP000007431">
    <property type="component" value="Unassembled WGS sequence"/>
</dbReference>
<evidence type="ECO:0000259" key="2">
    <source>
        <dbReference type="Pfam" id="PF17667"/>
    </source>
</evidence>
<feature type="domain" description="Fungal-type protein kinase" evidence="2">
    <location>
        <begin position="368"/>
        <end position="538"/>
    </location>
</feature>
<proteinExistence type="predicted"/>
<dbReference type="Pfam" id="PF17667">
    <property type="entry name" value="Pkinase_fungal"/>
    <property type="match status" value="2"/>
</dbReference>
<dbReference type="InterPro" id="IPR011009">
    <property type="entry name" value="Kinase-like_dom_sf"/>
</dbReference>
<dbReference type="AlphaFoldDB" id="D8QAJ3"/>
<dbReference type="VEuPathDB" id="FungiDB:SCHCODRAFT_02582346"/>
<dbReference type="EMBL" id="GL377308">
    <property type="protein sequence ID" value="EFI95417.1"/>
    <property type="molecule type" value="Genomic_DNA"/>
</dbReference>
<evidence type="ECO:0000256" key="1">
    <source>
        <dbReference type="SAM" id="MobiDB-lite"/>
    </source>
</evidence>
<dbReference type="Gene3D" id="1.10.510.10">
    <property type="entry name" value="Transferase(Phosphotransferase) domain 1"/>
    <property type="match status" value="1"/>
</dbReference>
<dbReference type="STRING" id="578458.D8QAJ3"/>
<evidence type="ECO:0000313" key="4">
    <source>
        <dbReference type="Proteomes" id="UP000007431"/>
    </source>
</evidence>
<dbReference type="GeneID" id="9587734"/>
<feature type="region of interest" description="Disordered" evidence="1">
    <location>
        <begin position="799"/>
        <end position="828"/>
    </location>
</feature>
<dbReference type="OrthoDB" id="2954319at2759"/>
<gene>
    <name evidence="3" type="ORF">SCHCODRAFT_236258</name>
</gene>
<accession>D8QAJ3</accession>
<feature type="compositionally biased region" description="Basic and acidic residues" evidence="1">
    <location>
        <begin position="800"/>
        <end position="810"/>
    </location>
</feature>
<feature type="domain" description="Fungal-type protein kinase" evidence="2">
    <location>
        <begin position="159"/>
        <end position="264"/>
    </location>
</feature>
<organism evidence="4">
    <name type="scientific">Schizophyllum commune (strain H4-8 / FGSC 9210)</name>
    <name type="common">Split gill fungus</name>
    <dbReference type="NCBI Taxonomy" id="578458"/>
    <lineage>
        <taxon>Eukaryota</taxon>
        <taxon>Fungi</taxon>
        <taxon>Dikarya</taxon>
        <taxon>Basidiomycota</taxon>
        <taxon>Agaricomycotina</taxon>
        <taxon>Agaricomycetes</taxon>
        <taxon>Agaricomycetidae</taxon>
        <taxon>Agaricales</taxon>
        <taxon>Schizophyllaceae</taxon>
        <taxon>Schizophyllum</taxon>
    </lineage>
</organism>
<feature type="region of interest" description="Disordered" evidence="1">
    <location>
        <begin position="760"/>
        <end position="780"/>
    </location>
</feature>
<reference evidence="3 4" key="1">
    <citation type="journal article" date="2010" name="Nat. Biotechnol.">
        <title>Genome sequence of the model mushroom Schizophyllum commune.</title>
        <authorList>
            <person name="Ohm R.A."/>
            <person name="de Jong J.F."/>
            <person name="Lugones L.G."/>
            <person name="Aerts A."/>
            <person name="Kothe E."/>
            <person name="Stajich J.E."/>
            <person name="de Vries R.P."/>
            <person name="Record E."/>
            <person name="Levasseur A."/>
            <person name="Baker S.E."/>
            <person name="Bartholomew K.A."/>
            <person name="Coutinho P.M."/>
            <person name="Erdmann S."/>
            <person name="Fowler T.J."/>
            <person name="Gathman A.C."/>
            <person name="Lombard V."/>
            <person name="Henrissat B."/>
            <person name="Knabe N."/>
            <person name="Kuees U."/>
            <person name="Lilly W.W."/>
            <person name="Lindquist E."/>
            <person name="Lucas S."/>
            <person name="Magnuson J.K."/>
            <person name="Piumi F."/>
            <person name="Raudaskoski M."/>
            <person name="Salamov A."/>
            <person name="Schmutz J."/>
            <person name="Schwarze F.W.M.R."/>
            <person name="vanKuyk P.A."/>
            <person name="Horton J.S."/>
            <person name="Grigoriev I.V."/>
            <person name="Woesten H.A.B."/>
        </authorList>
    </citation>
    <scope>NUCLEOTIDE SEQUENCE [LARGE SCALE GENOMIC DNA]</scope>
    <source>
        <strain evidence="4">H4-8 / FGSC 9210</strain>
    </source>
</reference>
<dbReference type="HOGENOM" id="CLU_372616_0_0_1"/>
<evidence type="ECO:0000313" key="3">
    <source>
        <dbReference type="EMBL" id="EFI95417.1"/>
    </source>
</evidence>
<dbReference type="eggNOG" id="ENOG502RSE5">
    <property type="taxonomic scope" value="Eukaryota"/>
</dbReference>
<dbReference type="InterPro" id="IPR040976">
    <property type="entry name" value="Pkinase_fungal"/>
</dbReference>
<protein>
    <recommendedName>
        <fullName evidence="2">Fungal-type protein kinase domain-containing protein</fullName>
    </recommendedName>
</protein>